<name>A0A4R2BGJ0_9BACI</name>
<dbReference type="OrthoDB" id="2930540at2"/>
<gene>
    <name evidence="2" type="ORF">EV146_106293</name>
</gene>
<dbReference type="RefSeq" id="WP_121612368.1">
    <property type="nucleotide sequence ID" value="NZ_CP033044.1"/>
</dbReference>
<dbReference type="AlphaFoldDB" id="A0A4R2BGJ0"/>
<comment type="caution">
    <text evidence="2">The sequence shown here is derived from an EMBL/GenBank/DDBJ whole genome shotgun (WGS) entry which is preliminary data.</text>
</comment>
<dbReference type="EMBL" id="SLVV01000006">
    <property type="protein sequence ID" value="TCN25089.1"/>
    <property type="molecule type" value="Genomic_DNA"/>
</dbReference>
<dbReference type="Proteomes" id="UP000295689">
    <property type="component" value="Unassembled WGS sequence"/>
</dbReference>
<protein>
    <submittedName>
        <fullName evidence="2">Uncharacterized protein</fullName>
    </submittedName>
</protein>
<evidence type="ECO:0000256" key="1">
    <source>
        <dbReference type="SAM" id="Phobius"/>
    </source>
</evidence>
<feature type="transmembrane region" description="Helical" evidence="1">
    <location>
        <begin position="43"/>
        <end position="62"/>
    </location>
</feature>
<keyword evidence="1" id="KW-0472">Membrane</keyword>
<reference evidence="2 3" key="1">
    <citation type="journal article" date="2015" name="Stand. Genomic Sci.">
        <title>Genomic Encyclopedia of Bacterial and Archaeal Type Strains, Phase III: the genomes of soil and plant-associated and newly described type strains.</title>
        <authorList>
            <person name="Whitman W.B."/>
            <person name="Woyke T."/>
            <person name="Klenk H.P."/>
            <person name="Zhou Y."/>
            <person name="Lilburn T.G."/>
            <person name="Beck B.J."/>
            <person name="De Vos P."/>
            <person name="Vandamme P."/>
            <person name="Eisen J.A."/>
            <person name="Garrity G."/>
            <person name="Hugenholtz P."/>
            <person name="Kyrpides N.C."/>
        </authorList>
    </citation>
    <scope>NUCLEOTIDE SEQUENCE [LARGE SCALE GENOMIC DNA]</scope>
    <source>
        <strain evidence="2 3">CV53</strain>
    </source>
</reference>
<keyword evidence="1" id="KW-1133">Transmembrane helix</keyword>
<organism evidence="2 3">
    <name type="scientific">Mesobacillus foraminis</name>
    <dbReference type="NCBI Taxonomy" id="279826"/>
    <lineage>
        <taxon>Bacteria</taxon>
        <taxon>Bacillati</taxon>
        <taxon>Bacillota</taxon>
        <taxon>Bacilli</taxon>
        <taxon>Bacillales</taxon>
        <taxon>Bacillaceae</taxon>
        <taxon>Mesobacillus</taxon>
    </lineage>
</organism>
<proteinExistence type="predicted"/>
<feature type="transmembrane region" description="Helical" evidence="1">
    <location>
        <begin position="6"/>
        <end position="23"/>
    </location>
</feature>
<keyword evidence="3" id="KW-1185">Reference proteome</keyword>
<sequence>MKLGITLVVIIIVCSGIFTLLLAGKSDEGYRKAAKRNTTNLTLIYAVAISLSLIAVGVYIRWFA</sequence>
<keyword evidence="1" id="KW-0812">Transmembrane</keyword>
<accession>A0A4R2BGJ0</accession>
<evidence type="ECO:0000313" key="3">
    <source>
        <dbReference type="Proteomes" id="UP000295689"/>
    </source>
</evidence>
<evidence type="ECO:0000313" key="2">
    <source>
        <dbReference type="EMBL" id="TCN25089.1"/>
    </source>
</evidence>